<protein>
    <recommendedName>
        <fullName evidence="4">HEAT repeat domain-containing protein</fullName>
    </recommendedName>
</protein>
<reference evidence="2 3" key="1">
    <citation type="journal article" date="2019" name="Int. J. Syst. Evol. Microbiol.">
        <title>The Global Catalogue of Microorganisms (GCM) 10K type strain sequencing project: providing services to taxonomists for standard genome sequencing and annotation.</title>
        <authorList>
            <consortium name="The Broad Institute Genomics Platform"/>
            <consortium name="The Broad Institute Genome Sequencing Center for Infectious Disease"/>
            <person name="Wu L."/>
            <person name="Ma J."/>
        </authorList>
    </citation>
    <scope>NUCLEOTIDE SEQUENCE [LARGE SCALE GENOMIC DNA]</scope>
    <source>
        <strain evidence="2 3">SKJ47</strain>
    </source>
</reference>
<evidence type="ECO:0008006" key="4">
    <source>
        <dbReference type="Google" id="ProtNLM"/>
    </source>
</evidence>
<evidence type="ECO:0000313" key="2">
    <source>
        <dbReference type="EMBL" id="MFC6893766.1"/>
    </source>
</evidence>
<sequence length="198" mass="22132">MDQTPEAFRTALSSGDTERVNQAIDEVEDMDLEERAALFNDCFELCRGLYESDDGYQRQSVIRFAAALYPRLGIRTVGADITDEALPGEWTLDDIATHRNWLRDFYLEALVDDDGRVRRAAAKALKDLALSAEMIEADDELQTMVEELEALAAKHDDATQKHIEAAYENVAFHAEKPGSLLPDGLQEALAQDLSRGDR</sequence>
<dbReference type="SUPFAM" id="SSF48371">
    <property type="entry name" value="ARM repeat"/>
    <property type="match status" value="1"/>
</dbReference>
<gene>
    <name evidence="2" type="ORF">ACFQE9_14290</name>
</gene>
<proteinExistence type="predicted"/>
<dbReference type="RefSeq" id="WP_058826539.1">
    <property type="nucleotide sequence ID" value="NZ_JBHSXL010000012.1"/>
</dbReference>
<evidence type="ECO:0000256" key="1">
    <source>
        <dbReference type="SAM" id="Coils"/>
    </source>
</evidence>
<dbReference type="EMBL" id="JBHSXL010000012">
    <property type="protein sequence ID" value="MFC6893766.1"/>
    <property type="molecule type" value="Genomic_DNA"/>
</dbReference>
<dbReference type="InterPro" id="IPR011989">
    <property type="entry name" value="ARM-like"/>
</dbReference>
<dbReference type="Proteomes" id="UP001596296">
    <property type="component" value="Unassembled WGS sequence"/>
</dbReference>
<organism evidence="2 3">
    <name type="scientific">Halopenitus salinus</name>
    <dbReference type="NCBI Taxonomy" id="1198295"/>
    <lineage>
        <taxon>Archaea</taxon>
        <taxon>Methanobacteriati</taxon>
        <taxon>Methanobacteriota</taxon>
        <taxon>Stenosarchaea group</taxon>
        <taxon>Halobacteria</taxon>
        <taxon>Halobacteriales</taxon>
        <taxon>Haloferacaceae</taxon>
        <taxon>Halopenitus</taxon>
    </lineage>
</organism>
<comment type="caution">
    <text evidence="2">The sequence shown here is derived from an EMBL/GenBank/DDBJ whole genome shotgun (WGS) entry which is preliminary data.</text>
</comment>
<feature type="coiled-coil region" evidence="1">
    <location>
        <begin position="134"/>
        <end position="161"/>
    </location>
</feature>
<name>A0ABD5UZU4_9EURY</name>
<dbReference type="AlphaFoldDB" id="A0ABD5UZU4"/>
<dbReference type="Gene3D" id="1.25.10.10">
    <property type="entry name" value="Leucine-rich Repeat Variant"/>
    <property type="match status" value="1"/>
</dbReference>
<keyword evidence="3" id="KW-1185">Reference proteome</keyword>
<accession>A0ABD5UZU4</accession>
<dbReference type="InterPro" id="IPR016024">
    <property type="entry name" value="ARM-type_fold"/>
</dbReference>
<evidence type="ECO:0000313" key="3">
    <source>
        <dbReference type="Proteomes" id="UP001596296"/>
    </source>
</evidence>
<keyword evidence="1" id="KW-0175">Coiled coil</keyword>